<dbReference type="SUPFAM" id="SSF47384">
    <property type="entry name" value="Homodimeric domain of signal transducing histidine kinase"/>
    <property type="match status" value="1"/>
</dbReference>
<comment type="caution">
    <text evidence="16">The sequence shown here is derived from an EMBL/GenBank/DDBJ whole genome shotgun (WGS) entry which is preliminary data.</text>
</comment>
<keyword evidence="4" id="KW-1003">Cell membrane</keyword>
<evidence type="ECO:0000256" key="8">
    <source>
        <dbReference type="ARBA" id="ARBA00022741"/>
    </source>
</evidence>
<evidence type="ECO:0000256" key="12">
    <source>
        <dbReference type="ARBA" id="ARBA00023012"/>
    </source>
</evidence>
<proteinExistence type="predicted"/>
<evidence type="ECO:0000256" key="11">
    <source>
        <dbReference type="ARBA" id="ARBA00022989"/>
    </source>
</evidence>
<name>A0A2N5M3W6_9BACI</name>
<keyword evidence="9 16" id="KW-0418">Kinase</keyword>
<evidence type="ECO:0000256" key="1">
    <source>
        <dbReference type="ARBA" id="ARBA00000085"/>
    </source>
</evidence>
<dbReference type="Pfam" id="PF07694">
    <property type="entry name" value="5TM-5TMR_LYT"/>
    <property type="match status" value="1"/>
</dbReference>
<comment type="catalytic activity">
    <reaction evidence="1">
        <text>ATP + protein L-histidine = ADP + protein N-phospho-L-histidine.</text>
        <dbReference type="EC" id="2.7.13.3"/>
    </reaction>
</comment>
<evidence type="ECO:0000313" key="17">
    <source>
        <dbReference type="Proteomes" id="UP000234748"/>
    </source>
</evidence>
<dbReference type="Gene3D" id="1.10.287.130">
    <property type="match status" value="1"/>
</dbReference>
<keyword evidence="12" id="KW-0902">Two-component regulatory system</keyword>
<evidence type="ECO:0000256" key="7">
    <source>
        <dbReference type="ARBA" id="ARBA00022692"/>
    </source>
</evidence>
<keyword evidence="8" id="KW-0547">Nucleotide-binding</keyword>
<dbReference type="AlphaFoldDB" id="A0A2N5M3W6"/>
<dbReference type="EC" id="2.7.13.3" evidence="3"/>
<evidence type="ECO:0000256" key="6">
    <source>
        <dbReference type="ARBA" id="ARBA00022679"/>
    </source>
</evidence>
<evidence type="ECO:0000256" key="13">
    <source>
        <dbReference type="ARBA" id="ARBA00023136"/>
    </source>
</evidence>
<keyword evidence="17" id="KW-1185">Reference proteome</keyword>
<dbReference type="PANTHER" id="PTHR43065">
    <property type="entry name" value="SENSOR HISTIDINE KINASE"/>
    <property type="match status" value="1"/>
</dbReference>
<dbReference type="InterPro" id="IPR036097">
    <property type="entry name" value="HisK_dim/P_sf"/>
</dbReference>
<dbReference type="InterPro" id="IPR003661">
    <property type="entry name" value="HisK_dim/P_dom"/>
</dbReference>
<feature type="transmembrane region" description="Helical" evidence="14">
    <location>
        <begin position="156"/>
        <end position="178"/>
    </location>
</feature>
<sequence>MIETLLLNFLFLLFPVLIFLIFLENRLQKFNTYILIILSAVTMLLCMAFPIKLEIGYIIDLRYIPFIIIALYGGYKRALILYAVLNTYRFFIGGEGVYHSFIFSTVIFSLVPLLSPWFNRLGARSRIICASLISLSTMVLYFSSLSFYYQVLNIEFWTLAIYGLTTHLLVMAIIMLLIEQILANMKAREKYLNSERLNLISELSASVSHEIRNPLTVTSGFLQLLNQSVTITQEEKKYIEYSLQELKRAETIVSDFLAFAKPQSENMIFSNLEAEMEYTKNIIIPYANMHQVEVEYSFNNSLYIHYDKNQLQQCLINLYKNGIEAMKENGGMLFINVYEANKSIIIKIRDTGIGMDKEEISRLGRPYYSTKTEGTGLGMLMVYSTVHKLKGTIEVESEKRKGTVFTIFLPV</sequence>
<evidence type="ECO:0000313" key="16">
    <source>
        <dbReference type="EMBL" id="PLT29056.1"/>
    </source>
</evidence>
<keyword evidence="13 14" id="KW-0472">Membrane</keyword>
<dbReference type="Pfam" id="PF00512">
    <property type="entry name" value="HisKA"/>
    <property type="match status" value="1"/>
</dbReference>
<evidence type="ECO:0000256" key="5">
    <source>
        <dbReference type="ARBA" id="ARBA00022553"/>
    </source>
</evidence>
<feature type="transmembrane region" description="Helical" evidence="14">
    <location>
        <begin position="127"/>
        <end position="150"/>
    </location>
</feature>
<dbReference type="GO" id="GO:0071555">
    <property type="term" value="P:cell wall organization"/>
    <property type="evidence" value="ECO:0007669"/>
    <property type="project" value="InterPro"/>
</dbReference>
<organism evidence="16 17">
    <name type="scientific">Peribacillus deserti</name>
    <dbReference type="NCBI Taxonomy" id="673318"/>
    <lineage>
        <taxon>Bacteria</taxon>
        <taxon>Bacillati</taxon>
        <taxon>Bacillota</taxon>
        <taxon>Bacilli</taxon>
        <taxon>Bacillales</taxon>
        <taxon>Bacillaceae</taxon>
        <taxon>Peribacillus</taxon>
    </lineage>
</organism>
<keyword evidence="5" id="KW-0597">Phosphoprotein</keyword>
<dbReference type="PROSITE" id="PS50109">
    <property type="entry name" value="HIS_KIN"/>
    <property type="match status" value="1"/>
</dbReference>
<gene>
    <name evidence="16" type="ORF">CUU66_15520</name>
</gene>
<dbReference type="SMART" id="SM00387">
    <property type="entry name" value="HATPase_c"/>
    <property type="match status" value="1"/>
</dbReference>
<feature type="transmembrane region" description="Helical" evidence="14">
    <location>
        <begin position="5"/>
        <end position="24"/>
    </location>
</feature>
<keyword evidence="7 14" id="KW-0812">Transmembrane</keyword>
<dbReference type="InterPro" id="IPR003594">
    <property type="entry name" value="HATPase_dom"/>
</dbReference>
<keyword evidence="11 14" id="KW-1133">Transmembrane helix</keyword>
<dbReference type="InterPro" id="IPR005467">
    <property type="entry name" value="His_kinase_dom"/>
</dbReference>
<dbReference type="SMART" id="SM00388">
    <property type="entry name" value="HisKA"/>
    <property type="match status" value="1"/>
</dbReference>
<reference evidence="16 17" key="1">
    <citation type="submission" date="2017-11" db="EMBL/GenBank/DDBJ databases">
        <title>Comparitive Functional Genomics of Dry Heat Resistant strains isolated from the Viking Spacecraft.</title>
        <authorList>
            <person name="Seuylemezian A."/>
            <person name="Cooper K."/>
            <person name="Vaishampayan P."/>
        </authorList>
    </citation>
    <scope>NUCLEOTIDE SEQUENCE [LARGE SCALE GENOMIC DNA]</scope>
    <source>
        <strain evidence="16 17">V1-29</strain>
    </source>
</reference>
<dbReference type="InterPro" id="IPR011620">
    <property type="entry name" value="Sig_transdc_His_kinase_LytS_TM"/>
</dbReference>
<comment type="subcellular location">
    <subcellularLocation>
        <location evidence="2">Cell membrane</location>
        <topology evidence="2">Multi-pass membrane protein</topology>
    </subcellularLocation>
</comment>
<dbReference type="GO" id="GO:0005524">
    <property type="term" value="F:ATP binding"/>
    <property type="evidence" value="ECO:0007669"/>
    <property type="project" value="UniProtKB-KW"/>
</dbReference>
<dbReference type="SUPFAM" id="SSF55874">
    <property type="entry name" value="ATPase domain of HSP90 chaperone/DNA topoisomerase II/histidine kinase"/>
    <property type="match status" value="1"/>
</dbReference>
<feature type="domain" description="Histidine kinase" evidence="15">
    <location>
        <begin position="206"/>
        <end position="411"/>
    </location>
</feature>
<dbReference type="OrthoDB" id="9815750at2"/>
<evidence type="ECO:0000256" key="14">
    <source>
        <dbReference type="SAM" id="Phobius"/>
    </source>
</evidence>
<dbReference type="Proteomes" id="UP000234748">
    <property type="component" value="Unassembled WGS sequence"/>
</dbReference>
<evidence type="ECO:0000256" key="4">
    <source>
        <dbReference type="ARBA" id="ARBA00022475"/>
    </source>
</evidence>
<dbReference type="GO" id="GO:0000155">
    <property type="term" value="F:phosphorelay sensor kinase activity"/>
    <property type="evidence" value="ECO:0007669"/>
    <property type="project" value="InterPro"/>
</dbReference>
<feature type="transmembrane region" description="Helical" evidence="14">
    <location>
        <begin position="30"/>
        <end position="51"/>
    </location>
</feature>
<keyword evidence="6" id="KW-0808">Transferase</keyword>
<feature type="transmembrane region" description="Helical" evidence="14">
    <location>
        <begin position="97"/>
        <end position="115"/>
    </location>
</feature>
<dbReference type="RefSeq" id="WP_101643743.1">
    <property type="nucleotide sequence ID" value="NZ_PGUY01000047.1"/>
</dbReference>
<dbReference type="Pfam" id="PF02518">
    <property type="entry name" value="HATPase_c"/>
    <property type="match status" value="1"/>
</dbReference>
<evidence type="ECO:0000259" key="15">
    <source>
        <dbReference type="PROSITE" id="PS50109"/>
    </source>
</evidence>
<evidence type="ECO:0000256" key="3">
    <source>
        <dbReference type="ARBA" id="ARBA00012438"/>
    </source>
</evidence>
<evidence type="ECO:0000256" key="10">
    <source>
        <dbReference type="ARBA" id="ARBA00022840"/>
    </source>
</evidence>
<accession>A0A2N5M3W6</accession>
<evidence type="ECO:0000256" key="2">
    <source>
        <dbReference type="ARBA" id="ARBA00004651"/>
    </source>
</evidence>
<keyword evidence="10" id="KW-0067">ATP-binding</keyword>
<dbReference type="PANTHER" id="PTHR43065:SF46">
    <property type="entry name" value="C4-DICARBOXYLATE TRANSPORT SENSOR PROTEIN DCTB"/>
    <property type="match status" value="1"/>
</dbReference>
<dbReference type="GO" id="GO:0005886">
    <property type="term" value="C:plasma membrane"/>
    <property type="evidence" value="ECO:0007669"/>
    <property type="project" value="UniProtKB-SubCell"/>
</dbReference>
<feature type="transmembrane region" description="Helical" evidence="14">
    <location>
        <begin position="63"/>
        <end position="85"/>
    </location>
</feature>
<dbReference type="Gene3D" id="3.30.565.10">
    <property type="entry name" value="Histidine kinase-like ATPase, C-terminal domain"/>
    <property type="match status" value="1"/>
</dbReference>
<evidence type="ECO:0000256" key="9">
    <source>
        <dbReference type="ARBA" id="ARBA00022777"/>
    </source>
</evidence>
<dbReference type="CDD" id="cd00082">
    <property type="entry name" value="HisKA"/>
    <property type="match status" value="1"/>
</dbReference>
<dbReference type="EMBL" id="PGUY01000047">
    <property type="protein sequence ID" value="PLT29056.1"/>
    <property type="molecule type" value="Genomic_DNA"/>
</dbReference>
<dbReference type="PRINTS" id="PR00344">
    <property type="entry name" value="BCTRLSENSOR"/>
</dbReference>
<dbReference type="InterPro" id="IPR004358">
    <property type="entry name" value="Sig_transdc_His_kin-like_C"/>
</dbReference>
<dbReference type="InterPro" id="IPR036890">
    <property type="entry name" value="HATPase_C_sf"/>
</dbReference>
<protein>
    <recommendedName>
        <fullName evidence="3">histidine kinase</fullName>
        <ecNumber evidence="3">2.7.13.3</ecNumber>
    </recommendedName>
</protein>